<dbReference type="AlphaFoldDB" id="A0A9P3UVB5"/>
<feature type="region of interest" description="Disordered" evidence="1">
    <location>
        <begin position="1"/>
        <end position="72"/>
    </location>
</feature>
<feature type="compositionally biased region" description="Low complexity" evidence="1">
    <location>
        <begin position="228"/>
        <end position="241"/>
    </location>
</feature>
<evidence type="ECO:0000256" key="1">
    <source>
        <dbReference type="SAM" id="MobiDB-lite"/>
    </source>
</evidence>
<comment type="caution">
    <text evidence="2">The sequence shown here is derived from an EMBL/GenBank/DDBJ whole genome shotgun (WGS) entry which is preliminary data.</text>
</comment>
<reference evidence="2" key="1">
    <citation type="submission" date="2022-07" db="EMBL/GenBank/DDBJ databases">
        <title>The genome of Lyophyllum shimeji provides insight into the initial evolution of ectomycorrhizal fungal genome.</title>
        <authorList>
            <person name="Kobayashi Y."/>
            <person name="Shibata T."/>
            <person name="Hirakawa H."/>
            <person name="Shigenobu S."/>
            <person name="Nishiyama T."/>
            <person name="Yamada A."/>
            <person name="Hasebe M."/>
            <person name="Kawaguchi M."/>
        </authorList>
    </citation>
    <scope>NUCLEOTIDE SEQUENCE</scope>
    <source>
        <strain evidence="2">AT787</strain>
    </source>
</reference>
<feature type="compositionally biased region" description="Polar residues" evidence="1">
    <location>
        <begin position="343"/>
        <end position="352"/>
    </location>
</feature>
<accession>A0A9P3UVB5</accession>
<feature type="compositionally biased region" description="Polar residues" evidence="1">
    <location>
        <begin position="119"/>
        <end position="135"/>
    </location>
</feature>
<feature type="region of interest" description="Disordered" evidence="1">
    <location>
        <begin position="99"/>
        <end position="289"/>
    </location>
</feature>
<proteinExistence type="predicted"/>
<protein>
    <submittedName>
        <fullName evidence="2">Uncharacterized protein</fullName>
    </submittedName>
</protein>
<feature type="compositionally biased region" description="Polar residues" evidence="1">
    <location>
        <begin position="167"/>
        <end position="179"/>
    </location>
</feature>
<feature type="compositionally biased region" description="Low complexity" evidence="1">
    <location>
        <begin position="367"/>
        <end position="378"/>
    </location>
</feature>
<feature type="compositionally biased region" description="Basic and acidic residues" evidence="1">
    <location>
        <begin position="51"/>
        <end position="60"/>
    </location>
</feature>
<keyword evidence="3" id="KW-1185">Reference proteome</keyword>
<feature type="compositionally biased region" description="Polar residues" evidence="1">
    <location>
        <begin position="21"/>
        <end position="42"/>
    </location>
</feature>
<evidence type="ECO:0000313" key="2">
    <source>
        <dbReference type="EMBL" id="GLB45715.1"/>
    </source>
</evidence>
<feature type="compositionally biased region" description="Basic and acidic residues" evidence="1">
    <location>
        <begin position="247"/>
        <end position="265"/>
    </location>
</feature>
<sequence>MSNPPIIGLHVLPATPAEEWANTTSSSLGERATTSSESSTPGPQLPGAFPRESEGDDRTSDTANWHIPTRDDVKGTVKNAVESAKQYLPDAVASYFPPVASEKHPAATQPSVERDVSLPQGNGSDTPSHTDSGESATIFDERHHHDQIPEIPPCNDPNPAATEIDTSKLTPHTNPNRPESSVSSSDTNFSTQAQAGSPMSTPDTPVGNANPTTVEQPATATVNDANQAAVSSATAVTASASHTPRVQTREEVSQREDGVATHGEFKGAQPPVVNTSPRTHPLAGVGAKWKGVPLDEPYQRALDADSELQLNIGIVEDKTSAIKAEKQDEASADPRPGPPDTNLDLTRANTGHSPIGHVAHKRDESTASEASSGGSKTKNTNSRKGGGTVEGSSPRASFMDKVRGEVKVISGKIAHKEEKVEEGKRLMGKHA</sequence>
<dbReference type="EMBL" id="BRPK01000026">
    <property type="protein sequence ID" value="GLB45715.1"/>
    <property type="molecule type" value="Genomic_DNA"/>
</dbReference>
<organism evidence="2 3">
    <name type="scientific">Lyophyllum shimeji</name>
    <name type="common">Hon-shimeji</name>
    <name type="synonym">Tricholoma shimeji</name>
    <dbReference type="NCBI Taxonomy" id="47721"/>
    <lineage>
        <taxon>Eukaryota</taxon>
        <taxon>Fungi</taxon>
        <taxon>Dikarya</taxon>
        <taxon>Basidiomycota</taxon>
        <taxon>Agaricomycotina</taxon>
        <taxon>Agaricomycetes</taxon>
        <taxon>Agaricomycetidae</taxon>
        <taxon>Agaricales</taxon>
        <taxon>Tricholomatineae</taxon>
        <taxon>Lyophyllaceae</taxon>
        <taxon>Lyophyllum</taxon>
    </lineage>
</organism>
<gene>
    <name evidence="2" type="ORF">LshimejAT787_2600480</name>
</gene>
<evidence type="ECO:0000313" key="3">
    <source>
        <dbReference type="Proteomes" id="UP001063166"/>
    </source>
</evidence>
<feature type="compositionally biased region" description="Basic and acidic residues" evidence="1">
    <location>
        <begin position="139"/>
        <end position="148"/>
    </location>
</feature>
<feature type="compositionally biased region" description="Polar residues" evidence="1">
    <location>
        <begin position="186"/>
        <end position="226"/>
    </location>
</feature>
<feature type="region of interest" description="Disordered" evidence="1">
    <location>
        <begin position="321"/>
        <end position="403"/>
    </location>
</feature>
<name>A0A9P3UVB5_LYOSH</name>
<dbReference type="Proteomes" id="UP001063166">
    <property type="component" value="Unassembled WGS sequence"/>
</dbReference>
<dbReference type="OrthoDB" id="3268823at2759"/>